<accession>A0A2P5FLL2</accession>
<dbReference type="Proteomes" id="UP000237000">
    <property type="component" value="Unassembled WGS sequence"/>
</dbReference>
<protein>
    <submittedName>
        <fullName evidence="1">Uncharacterized protein</fullName>
    </submittedName>
</protein>
<evidence type="ECO:0000313" key="1">
    <source>
        <dbReference type="EMBL" id="PON98656.1"/>
    </source>
</evidence>
<gene>
    <name evidence="1" type="ORF">TorRG33x02_055560</name>
</gene>
<sequence length="84" mass="8913">MGIDVTMALVDNYVTKTTTRIGVYGVDSGRDKDSTIGLTEMVDISGGLLLVNKVLSQSYGKAMAVEEDAAAKEDKAKTKAKISQ</sequence>
<organism evidence="1 2">
    <name type="scientific">Trema orientale</name>
    <name type="common">Charcoal tree</name>
    <name type="synonym">Celtis orientalis</name>
    <dbReference type="NCBI Taxonomy" id="63057"/>
    <lineage>
        <taxon>Eukaryota</taxon>
        <taxon>Viridiplantae</taxon>
        <taxon>Streptophyta</taxon>
        <taxon>Embryophyta</taxon>
        <taxon>Tracheophyta</taxon>
        <taxon>Spermatophyta</taxon>
        <taxon>Magnoliopsida</taxon>
        <taxon>eudicotyledons</taxon>
        <taxon>Gunneridae</taxon>
        <taxon>Pentapetalae</taxon>
        <taxon>rosids</taxon>
        <taxon>fabids</taxon>
        <taxon>Rosales</taxon>
        <taxon>Cannabaceae</taxon>
        <taxon>Trema</taxon>
    </lineage>
</organism>
<comment type="caution">
    <text evidence="1">The sequence shown here is derived from an EMBL/GenBank/DDBJ whole genome shotgun (WGS) entry which is preliminary data.</text>
</comment>
<dbReference type="InParanoid" id="A0A2P5FLL2"/>
<dbReference type="EMBL" id="JXTC01000023">
    <property type="protein sequence ID" value="PON98656.1"/>
    <property type="molecule type" value="Genomic_DNA"/>
</dbReference>
<evidence type="ECO:0000313" key="2">
    <source>
        <dbReference type="Proteomes" id="UP000237000"/>
    </source>
</evidence>
<keyword evidence="2" id="KW-1185">Reference proteome</keyword>
<feature type="non-terminal residue" evidence="1">
    <location>
        <position position="84"/>
    </location>
</feature>
<proteinExistence type="predicted"/>
<reference evidence="2" key="1">
    <citation type="submission" date="2016-06" db="EMBL/GenBank/DDBJ databases">
        <title>Parallel loss of symbiosis genes in relatives of nitrogen-fixing non-legume Parasponia.</title>
        <authorList>
            <person name="Van Velzen R."/>
            <person name="Holmer R."/>
            <person name="Bu F."/>
            <person name="Rutten L."/>
            <person name="Van Zeijl A."/>
            <person name="Liu W."/>
            <person name="Santuari L."/>
            <person name="Cao Q."/>
            <person name="Sharma T."/>
            <person name="Shen D."/>
            <person name="Roswanjaya Y."/>
            <person name="Wardhani T."/>
            <person name="Kalhor M.S."/>
            <person name="Jansen J."/>
            <person name="Van den Hoogen J."/>
            <person name="Gungor B."/>
            <person name="Hartog M."/>
            <person name="Hontelez J."/>
            <person name="Verver J."/>
            <person name="Yang W.-C."/>
            <person name="Schijlen E."/>
            <person name="Repin R."/>
            <person name="Schilthuizen M."/>
            <person name="Schranz E."/>
            <person name="Heidstra R."/>
            <person name="Miyata K."/>
            <person name="Fedorova E."/>
            <person name="Kohlen W."/>
            <person name="Bisseling T."/>
            <person name="Smit S."/>
            <person name="Geurts R."/>
        </authorList>
    </citation>
    <scope>NUCLEOTIDE SEQUENCE [LARGE SCALE GENOMIC DNA]</scope>
    <source>
        <strain evidence="2">cv. RG33-2</strain>
    </source>
</reference>
<dbReference type="AlphaFoldDB" id="A0A2P5FLL2"/>
<name>A0A2P5FLL2_TREOI</name>